<name>A0A385SSF7_9BACT</name>
<proteinExistence type="predicted"/>
<dbReference type="AlphaFoldDB" id="A0A385SSF7"/>
<sequence>MPFGNGPGITKFLNITIMNKIVKVALRLSEMNDEALEVKAQSIIQEMTDNANFPAPIPELDAMKTALTAFQAALVKQKSGSKADTAAKNAARVVLQNAYRALASVVEVKSNNDLSILLTSGFEARKNATPAGRLEKPADLKVTLTDKPGSVKVSVSKIERAVSYMFQYALSPVTDETQWKTLTGTSRSKTIDGLEPGRSYMFRVAGVGSDPAIVYSDTVTRIVA</sequence>
<evidence type="ECO:0000259" key="1">
    <source>
        <dbReference type="PROSITE" id="PS50853"/>
    </source>
</evidence>
<accession>A0A385SSF7</accession>
<feature type="domain" description="Fibronectin type-III" evidence="1">
    <location>
        <begin position="136"/>
        <end position="224"/>
    </location>
</feature>
<reference evidence="3" key="1">
    <citation type="submission" date="2018-09" db="EMBL/GenBank/DDBJ databases">
        <title>Chryseolinea sp. KIS68-18 isolated from soil.</title>
        <authorList>
            <person name="Weon H.-Y."/>
            <person name="Kwon S.-W."/>
            <person name="Lee S.A."/>
        </authorList>
    </citation>
    <scope>NUCLEOTIDE SEQUENCE [LARGE SCALE GENOMIC DNA]</scope>
    <source>
        <strain evidence="3">KIS68-18</strain>
    </source>
</reference>
<dbReference type="KEGG" id="chk:D4L85_31015"/>
<dbReference type="InterPro" id="IPR036116">
    <property type="entry name" value="FN3_sf"/>
</dbReference>
<dbReference type="CDD" id="cd00063">
    <property type="entry name" value="FN3"/>
    <property type="match status" value="1"/>
</dbReference>
<dbReference type="InterPro" id="IPR003961">
    <property type="entry name" value="FN3_dom"/>
</dbReference>
<dbReference type="Proteomes" id="UP000266183">
    <property type="component" value="Chromosome"/>
</dbReference>
<evidence type="ECO:0000313" key="3">
    <source>
        <dbReference type="Proteomes" id="UP000266183"/>
    </source>
</evidence>
<evidence type="ECO:0000313" key="2">
    <source>
        <dbReference type="EMBL" id="AYB34743.1"/>
    </source>
</evidence>
<keyword evidence="3" id="KW-1185">Reference proteome</keyword>
<dbReference type="SUPFAM" id="SSF49265">
    <property type="entry name" value="Fibronectin type III"/>
    <property type="match status" value="1"/>
</dbReference>
<protein>
    <recommendedName>
        <fullName evidence="1">Fibronectin type-III domain-containing protein</fullName>
    </recommendedName>
</protein>
<gene>
    <name evidence="2" type="ORF">D4L85_31015</name>
</gene>
<dbReference type="PROSITE" id="PS50853">
    <property type="entry name" value="FN3"/>
    <property type="match status" value="1"/>
</dbReference>
<dbReference type="EMBL" id="CP032382">
    <property type="protein sequence ID" value="AYB34743.1"/>
    <property type="molecule type" value="Genomic_DNA"/>
</dbReference>
<dbReference type="InterPro" id="IPR013783">
    <property type="entry name" value="Ig-like_fold"/>
</dbReference>
<dbReference type="Gene3D" id="2.60.40.10">
    <property type="entry name" value="Immunoglobulins"/>
    <property type="match status" value="1"/>
</dbReference>
<organism evidence="2 3">
    <name type="scientific">Chryseolinea soli</name>
    <dbReference type="NCBI Taxonomy" id="2321403"/>
    <lineage>
        <taxon>Bacteria</taxon>
        <taxon>Pseudomonadati</taxon>
        <taxon>Bacteroidota</taxon>
        <taxon>Cytophagia</taxon>
        <taxon>Cytophagales</taxon>
        <taxon>Fulvivirgaceae</taxon>
        <taxon>Chryseolinea</taxon>
    </lineage>
</organism>